<gene>
    <name evidence="1" type="ORF">SAMN05518683_102306</name>
</gene>
<evidence type="ECO:0000313" key="2">
    <source>
        <dbReference type="Proteomes" id="UP000198892"/>
    </source>
</evidence>
<reference evidence="2" key="1">
    <citation type="submission" date="2016-10" db="EMBL/GenBank/DDBJ databases">
        <authorList>
            <person name="Varghese N."/>
            <person name="Submissions S."/>
        </authorList>
    </citation>
    <scope>NUCLEOTIDE SEQUENCE [LARGE SCALE GENOMIC DNA]</scope>
    <source>
        <strain evidence="2">S7</strain>
    </source>
</reference>
<organism evidence="1 2">
    <name type="scientific">Salibacterium halotolerans</name>
    <dbReference type="NCBI Taxonomy" id="1884432"/>
    <lineage>
        <taxon>Bacteria</taxon>
        <taxon>Bacillati</taxon>
        <taxon>Bacillota</taxon>
        <taxon>Bacilli</taxon>
        <taxon>Bacillales</taxon>
        <taxon>Bacillaceae</taxon>
    </lineage>
</organism>
<dbReference type="STRING" id="1884432.SAMN05518683_102306"/>
<accession>A0A1I5MS05</accession>
<dbReference type="EMBL" id="FOXD01000002">
    <property type="protein sequence ID" value="SFP11746.1"/>
    <property type="molecule type" value="Genomic_DNA"/>
</dbReference>
<dbReference type="AlphaFoldDB" id="A0A1I5MS05"/>
<keyword evidence="2" id="KW-1185">Reference proteome</keyword>
<proteinExistence type="predicted"/>
<sequence length="286" mass="33970">MFEYMLGYGKIDKRVGGLINHKRVSQERPYSFYYCIPGRYECVRRIEVAKGEVFGKLKVIEFTKTSNRGPLYKCLCRCGNHREFAGKDLRNGNNKSCGCLTQSHGMTGSRPYRVWSNMKKRCNNEMNPDYPRYGGRGITYCPKWETFEGFWEDMKDGYRSDLTLDRIDVNGNYIKENCRWINRKKQNNNRRNNNLYEYKGETLTLPDICEKYGYDYSIIRARVQSGMTIDEAFRFENEKEEITYNGETKTVSEFARDNDMTYHQLKKRLMRGWTVERAIEQPLRIR</sequence>
<protein>
    <submittedName>
        <fullName evidence="1">Uncharacterized protein</fullName>
    </submittedName>
</protein>
<evidence type="ECO:0000313" key="1">
    <source>
        <dbReference type="EMBL" id="SFP11746.1"/>
    </source>
</evidence>
<name>A0A1I5MS05_9BACI</name>
<dbReference type="Proteomes" id="UP000198892">
    <property type="component" value="Unassembled WGS sequence"/>
</dbReference>